<dbReference type="InterPro" id="IPR023994">
    <property type="entry name" value="NiFe-hyd_HybE"/>
</dbReference>
<dbReference type="AlphaFoldDB" id="A0A975NNM2"/>
<dbReference type="NCBIfam" id="TIGR03993">
    <property type="entry name" value="hydrog_HybE"/>
    <property type="match status" value="1"/>
</dbReference>
<name>A0A975NNM2_9BRAD</name>
<dbReference type="KEGG" id="bsei:KMZ68_20265"/>
<dbReference type="Pfam" id="PF11939">
    <property type="entry name" value="NiFe-hyd_HybE"/>
    <property type="match status" value="1"/>
</dbReference>
<protein>
    <submittedName>
        <fullName evidence="2">[NiFe]-hydrogenase assembly chaperone HybE</fullName>
    </submittedName>
</protein>
<dbReference type="RefSeq" id="WP_215612938.1">
    <property type="nucleotide sequence ID" value="NZ_CP076135.1"/>
</dbReference>
<organism evidence="2 3">
    <name type="scientific">Bradyrhizobium sediminis</name>
    <dbReference type="NCBI Taxonomy" id="2840469"/>
    <lineage>
        <taxon>Bacteria</taxon>
        <taxon>Pseudomonadati</taxon>
        <taxon>Pseudomonadota</taxon>
        <taxon>Alphaproteobacteria</taxon>
        <taxon>Hyphomicrobiales</taxon>
        <taxon>Nitrobacteraceae</taxon>
        <taxon>Bradyrhizobium</taxon>
    </lineage>
</organism>
<proteinExistence type="predicted"/>
<evidence type="ECO:0000256" key="1">
    <source>
        <dbReference type="SAM" id="MobiDB-lite"/>
    </source>
</evidence>
<dbReference type="Proteomes" id="UP000680805">
    <property type="component" value="Chromosome"/>
</dbReference>
<feature type="region of interest" description="Disordered" evidence="1">
    <location>
        <begin position="155"/>
        <end position="199"/>
    </location>
</feature>
<reference evidence="2" key="1">
    <citation type="submission" date="2021-06" db="EMBL/GenBank/DDBJ databases">
        <title>Bradyrhizobium sp. S2-11-2 Genome sequencing.</title>
        <authorList>
            <person name="Jin L."/>
        </authorList>
    </citation>
    <scope>NUCLEOTIDE SEQUENCE</scope>
    <source>
        <strain evidence="2">S2-11-2</strain>
    </source>
</reference>
<gene>
    <name evidence="2" type="primary">hybE</name>
    <name evidence="2" type="ORF">KMZ68_20265</name>
</gene>
<dbReference type="Gene3D" id="3.30.1460.40">
    <property type="entry name" value="[NiFe]-hydrogenase assembly chaperone, HybE"/>
    <property type="match status" value="1"/>
</dbReference>
<dbReference type="InterPro" id="IPR038530">
    <property type="entry name" value="NiFe-hyd_HybE_sf"/>
</dbReference>
<sequence length="199" mass="21125">MADLRPDPTPADAELRAVAAGLEAAFERVHRERMHDVPILNAALGIKAVGTRAVEAGWLSALVTPWFINMMLLPRTPEQTQDYRALQLGGTVAHSFPAGRFEFIVGEEGDLGRYQMCSLFSPVLEFESHGAAVITAESAIAVLFDAGLAPDVTEAADAGSPEQAAAASSRPGGEAMEAGKLSRRGLLFGRNPETEVVEP</sequence>
<dbReference type="EMBL" id="CP076135">
    <property type="protein sequence ID" value="QWG17284.1"/>
    <property type="molecule type" value="Genomic_DNA"/>
</dbReference>
<accession>A0A975NNM2</accession>
<evidence type="ECO:0000313" key="2">
    <source>
        <dbReference type="EMBL" id="QWG17284.1"/>
    </source>
</evidence>
<evidence type="ECO:0000313" key="3">
    <source>
        <dbReference type="Proteomes" id="UP000680805"/>
    </source>
</evidence>